<protein>
    <submittedName>
        <fullName evidence="1">Uncharacterized protein</fullName>
    </submittedName>
</protein>
<organism evidence="1 2">
    <name type="scientific">Pacificimonas flava</name>
    <dbReference type="NCBI Taxonomy" id="1234595"/>
    <lineage>
        <taxon>Bacteria</taxon>
        <taxon>Pseudomonadati</taxon>
        <taxon>Pseudomonadota</taxon>
        <taxon>Alphaproteobacteria</taxon>
        <taxon>Sphingomonadales</taxon>
        <taxon>Sphingosinicellaceae</taxon>
        <taxon>Pacificimonas</taxon>
    </lineage>
</organism>
<dbReference type="Pfam" id="PF08809">
    <property type="entry name" value="DUF1799"/>
    <property type="match status" value="1"/>
</dbReference>
<proteinExistence type="predicted"/>
<dbReference type="OrthoDB" id="7596423at2"/>
<gene>
    <name evidence="1" type="ORF">B5C34_05200</name>
</gene>
<dbReference type="InterPro" id="IPR014915">
    <property type="entry name" value="Phage_TLS_TfmB"/>
</dbReference>
<dbReference type="EMBL" id="NFZT01000001">
    <property type="protein sequence ID" value="OWV32908.1"/>
    <property type="molecule type" value="Genomic_DNA"/>
</dbReference>
<sequence>MALLFLAMDTQWRWTGDGCRTGLDYTALQAVAELNGLNLSGGPQFMAELRAMERAAIKVFQERRLQALRDAARR</sequence>
<comment type="caution">
    <text evidence="1">The sequence shown here is derived from an EMBL/GenBank/DDBJ whole genome shotgun (WGS) entry which is preliminary data.</text>
</comment>
<name>A0A219B574_9SPHN</name>
<evidence type="ECO:0000313" key="1">
    <source>
        <dbReference type="EMBL" id="OWV32908.1"/>
    </source>
</evidence>
<dbReference type="Proteomes" id="UP000198462">
    <property type="component" value="Unassembled WGS sequence"/>
</dbReference>
<accession>A0A219B574</accession>
<keyword evidence="2" id="KW-1185">Reference proteome</keyword>
<dbReference type="RefSeq" id="WP_088711697.1">
    <property type="nucleotide sequence ID" value="NZ_NFZT01000001.1"/>
</dbReference>
<dbReference type="AlphaFoldDB" id="A0A219B574"/>
<evidence type="ECO:0000313" key="2">
    <source>
        <dbReference type="Proteomes" id="UP000198462"/>
    </source>
</evidence>
<reference evidence="2" key="1">
    <citation type="submission" date="2017-05" db="EMBL/GenBank/DDBJ databases">
        <authorList>
            <person name="Lin X."/>
        </authorList>
    </citation>
    <scope>NUCLEOTIDE SEQUENCE [LARGE SCALE GENOMIC DNA]</scope>
    <source>
        <strain evidence="2">JLT2012</strain>
    </source>
</reference>